<accession>A0A1B6F2X2</accession>
<feature type="region of interest" description="Disordered" evidence="1">
    <location>
        <begin position="56"/>
        <end position="91"/>
    </location>
</feature>
<feature type="non-terminal residue" evidence="2">
    <location>
        <position position="108"/>
    </location>
</feature>
<proteinExistence type="predicted"/>
<name>A0A1B6F2X2_9HEMI</name>
<organism evidence="2">
    <name type="scientific">Cuerna arida</name>
    <dbReference type="NCBI Taxonomy" id="1464854"/>
    <lineage>
        <taxon>Eukaryota</taxon>
        <taxon>Metazoa</taxon>
        <taxon>Ecdysozoa</taxon>
        <taxon>Arthropoda</taxon>
        <taxon>Hexapoda</taxon>
        <taxon>Insecta</taxon>
        <taxon>Pterygota</taxon>
        <taxon>Neoptera</taxon>
        <taxon>Paraneoptera</taxon>
        <taxon>Hemiptera</taxon>
        <taxon>Auchenorrhyncha</taxon>
        <taxon>Membracoidea</taxon>
        <taxon>Cicadellidae</taxon>
        <taxon>Cicadellinae</taxon>
        <taxon>Proconiini</taxon>
        <taxon>Cuerna</taxon>
    </lineage>
</organism>
<gene>
    <name evidence="2" type="ORF">g.2233</name>
</gene>
<evidence type="ECO:0000256" key="1">
    <source>
        <dbReference type="SAM" id="MobiDB-lite"/>
    </source>
</evidence>
<sequence>GSSTPLPAIESAHSSQSSITEVLLWPDTPKRKGKRESERVPYVITSKKWKALYEEKQNKKNEEERKKAERKRNREENKVEKEKQKLKKQIKIKTEKSIKQVGLRKLNS</sequence>
<dbReference type="EMBL" id="GECZ01025251">
    <property type="protein sequence ID" value="JAS44518.1"/>
    <property type="molecule type" value="Transcribed_RNA"/>
</dbReference>
<evidence type="ECO:0000313" key="2">
    <source>
        <dbReference type="EMBL" id="JAS44518.1"/>
    </source>
</evidence>
<reference evidence="2" key="1">
    <citation type="submission" date="2015-11" db="EMBL/GenBank/DDBJ databases">
        <title>De novo transcriptome assembly of four potential Pierce s Disease insect vectors from Arizona vineyards.</title>
        <authorList>
            <person name="Tassone E.E."/>
        </authorList>
    </citation>
    <scope>NUCLEOTIDE SEQUENCE</scope>
</reference>
<feature type="region of interest" description="Disordered" evidence="1">
    <location>
        <begin position="1"/>
        <end position="40"/>
    </location>
</feature>
<feature type="non-terminal residue" evidence="2">
    <location>
        <position position="1"/>
    </location>
</feature>
<evidence type="ECO:0008006" key="3">
    <source>
        <dbReference type="Google" id="ProtNLM"/>
    </source>
</evidence>
<protein>
    <recommendedName>
        <fullName evidence="3">Coiled-coil domain-containing protein 86</fullName>
    </recommendedName>
</protein>
<feature type="compositionally biased region" description="Basic and acidic residues" evidence="1">
    <location>
        <begin position="56"/>
        <end position="83"/>
    </location>
</feature>
<dbReference type="AlphaFoldDB" id="A0A1B6F2X2"/>